<keyword evidence="7 14" id="KW-0472">Membrane</keyword>
<dbReference type="Pfam" id="PF00001">
    <property type="entry name" value="7tm_1"/>
    <property type="match status" value="1"/>
</dbReference>
<comment type="similarity">
    <text evidence="2 12">Belongs to the G-protein coupled receptor 1 family.</text>
</comment>
<keyword evidence="8" id="KW-1015">Disulfide bond</keyword>
<organism evidence="16 17">
    <name type="scientific">Oreochromis niloticus</name>
    <name type="common">Nile tilapia</name>
    <name type="synonym">Tilapia nilotica</name>
    <dbReference type="NCBI Taxonomy" id="8128"/>
    <lineage>
        <taxon>Eukaryota</taxon>
        <taxon>Metazoa</taxon>
        <taxon>Chordata</taxon>
        <taxon>Craniata</taxon>
        <taxon>Vertebrata</taxon>
        <taxon>Euteleostomi</taxon>
        <taxon>Actinopterygii</taxon>
        <taxon>Neopterygii</taxon>
        <taxon>Teleostei</taxon>
        <taxon>Neoteleostei</taxon>
        <taxon>Acanthomorphata</taxon>
        <taxon>Ovalentaria</taxon>
        <taxon>Cichlomorphae</taxon>
        <taxon>Cichliformes</taxon>
        <taxon>Cichlidae</taxon>
        <taxon>African cichlids</taxon>
        <taxon>Pseudocrenilabrinae</taxon>
        <taxon>Oreochromini</taxon>
        <taxon>Oreochromis</taxon>
    </lineage>
</organism>
<dbReference type="PANTHER" id="PTHR24234">
    <property type="entry name" value="LYSOPHOSPHATIDIC ACID RECEPTOR 5/SPHINGOSYLPHOSPHORYLCHOLINE RECEPTOR"/>
    <property type="match status" value="1"/>
</dbReference>
<proteinExistence type="inferred from homology"/>
<name>A0A669D886_ORENI</name>
<feature type="transmembrane region" description="Helical" evidence="14">
    <location>
        <begin position="272"/>
        <end position="293"/>
    </location>
</feature>
<keyword evidence="6 12" id="KW-0297">G-protein coupled receptor</keyword>
<evidence type="ECO:0000256" key="11">
    <source>
        <dbReference type="ARBA" id="ARBA00023224"/>
    </source>
</evidence>
<evidence type="ECO:0000256" key="8">
    <source>
        <dbReference type="ARBA" id="ARBA00023157"/>
    </source>
</evidence>
<dbReference type="InterPro" id="IPR000276">
    <property type="entry name" value="GPCR_Rhodpsn"/>
</dbReference>
<dbReference type="InterPro" id="IPR005389">
    <property type="entry name" value="OGR1_rcpt"/>
</dbReference>
<keyword evidence="4 12" id="KW-0812">Transmembrane</keyword>
<evidence type="ECO:0000256" key="6">
    <source>
        <dbReference type="ARBA" id="ARBA00023040"/>
    </source>
</evidence>
<evidence type="ECO:0000256" key="10">
    <source>
        <dbReference type="ARBA" id="ARBA00023180"/>
    </source>
</evidence>
<feature type="compositionally biased region" description="Polar residues" evidence="13">
    <location>
        <begin position="337"/>
        <end position="359"/>
    </location>
</feature>
<feature type="transmembrane region" description="Helical" evidence="14">
    <location>
        <begin position="239"/>
        <end position="260"/>
    </location>
</feature>
<evidence type="ECO:0000256" key="7">
    <source>
        <dbReference type="ARBA" id="ARBA00023136"/>
    </source>
</evidence>
<evidence type="ECO:0000256" key="4">
    <source>
        <dbReference type="ARBA" id="ARBA00022692"/>
    </source>
</evidence>
<feature type="transmembrane region" description="Helical" evidence="14">
    <location>
        <begin position="108"/>
        <end position="127"/>
    </location>
</feature>
<keyword evidence="3" id="KW-1003">Cell membrane</keyword>
<evidence type="ECO:0000256" key="2">
    <source>
        <dbReference type="ARBA" id="ARBA00010663"/>
    </source>
</evidence>
<feature type="transmembrane region" description="Helical" evidence="14">
    <location>
        <begin position="147"/>
        <end position="167"/>
    </location>
</feature>
<dbReference type="FunFam" id="1.20.1070.10:FF:000065">
    <property type="entry name" value="G-protein coupled receptor 4"/>
    <property type="match status" value="1"/>
</dbReference>
<dbReference type="GO" id="GO:0004930">
    <property type="term" value="F:G protein-coupled receptor activity"/>
    <property type="evidence" value="ECO:0007669"/>
    <property type="project" value="UniProtKB-KW"/>
</dbReference>
<dbReference type="PROSITE" id="PS50262">
    <property type="entry name" value="G_PROTEIN_RECEP_F1_2"/>
    <property type="match status" value="1"/>
</dbReference>
<accession>A0A669D886</accession>
<keyword evidence="5 14" id="KW-1133">Transmembrane helix</keyword>
<feature type="transmembrane region" description="Helical" evidence="14">
    <location>
        <begin position="197"/>
        <end position="218"/>
    </location>
</feature>
<evidence type="ECO:0000256" key="12">
    <source>
        <dbReference type="RuleBase" id="RU000688"/>
    </source>
</evidence>
<evidence type="ECO:0000313" key="17">
    <source>
        <dbReference type="Proteomes" id="UP000005207"/>
    </source>
</evidence>
<keyword evidence="10" id="KW-0325">Glycoprotein</keyword>
<feature type="domain" description="G-protein coupled receptors family 1 profile" evidence="15">
    <location>
        <begin position="48"/>
        <end position="290"/>
    </location>
</feature>
<dbReference type="GO" id="GO:0005886">
    <property type="term" value="C:plasma membrane"/>
    <property type="evidence" value="ECO:0007669"/>
    <property type="project" value="UniProtKB-SubCell"/>
</dbReference>
<dbReference type="InParanoid" id="A0A669D886"/>
<dbReference type="InterPro" id="IPR017452">
    <property type="entry name" value="GPCR_Rhodpsn_7TM"/>
</dbReference>
<dbReference type="SUPFAM" id="SSF81321">
    <property type="entry name" value="Family A G protein-coupled receptor-like"/>
    <property type="match status" value="1"/>
</dbReference>
<reference evidence="16" key="3">
    <citation type="submission" date="2025-09" db="UniProtKB">
        <authorList>
            <consortium name="Ensembl"/>
        </authorList>
    </citation>
    <scope>IDENTIFICATION</scope>
</reference>
<reference evidence="16" key="2">
    <citation type="submission" date="2025-08" db="UniProtKB">
        <authorList>
            <consortium name="Ensembl"/>
        </authorList>
    </citation>
    <scope>IDENTIFICATION</scope>
</reference>
<dbReference type="Proteomes" id="UP000005207">
    <property type="component" value="Linkage group LG19"/>
</dbReference>
<feature type="transmembrane region" description="Helical" evidence="14">
    <location>
        <begin position="66"/>
        <end position="88"/>
    </location>
</feature>
<dbReference type="PRINTS" id="PR00237">
    <property type="entry name" value="GPCRRHODOPSN"/>
</dbReference>
<evidence type="ECO:0000256" key="5">
    <source>
        <dbReference type="ARBA" id="ARBA00022989"/>
    </source>
</evidence>
<dbReference type="GeneTree" id="ENSGT00950000183136"/>
<comment type="subcellular location">
    <subcellularLocation>
        <location evidence="1">Cell membrane</location>
        <topology evidence="1">Multi-pass membrane protein</topology>
    </subcellularLocation>
</comment>
<reference evidence="17" key="1">
    <citation type="submission" date="2012-01" db="EMBL/GenBank/DDBJ databases">
        <title>The Genome Sequence of Oreochromis niloticus (Nile Tilapia).</title>
        <authorList>
            <consortium name="Broad Institute Genome Assembly Team"/>
            <consortium name="Broad Institute Sequencing Platform"/>
            <person name="Di Palma F."/>
            <person name="Johnson J."/>
            <person name="Lander E.S."/>
            <person name="Lindblad-Toh K."/>
        </authorList>
    </citation>
    <scope>NUCLEOTIDE SEQUENCE [LARGE SCALE GENOMIC DNA]</scope>
</reference>
<evidence type="ECO:0000256" key="1">
    <source>
        <dbReference type="ARBA" id="ARBA00004651"/>
    </source>
</evidence>
<feature type="transmembrane region" description="Helical" evidence="14">
    <location>
        <begin position="32"/>
        <end position="54"/>
    </location>
</feature>
<evidence type="ECO:0000256" key="3">
    <source>
        <dbReference type="ARBA" id="ARBA00022475"/>
    </source>
</evidence>
<evidence type="ECO:0000256" key="14">
    <source>
        <dbReference type="SAM" id="Phobius"/>
    </source>
</evidence>
<dbReference type="GO" id="GO:0071467">
    <property type="term" value="P:cellular response to pH"/>
    <property type="evidence" value="ECO:0007669"/>
    <property type="project" value="TreeGrafter"/>
</dbReference>
<feature type="region of interest" description="Disordered" evidence="13">
    <location>
        <begin position="377"/>
        <end position="409"/>
    </location>
</feature>
<dbReference type="AlphaFoldDB" id="A0A669D886"/>
<keyword evidence="17" id="KW-1185">Reference proteome</keyword>
<feature type="compositionally biased region" description="Basic and acidic residues" evidence="13">
    <location>
        <begin position="391"/>
        <end position="409"/>
    </location>
</feature>
<gene>
    <name evidence="16" type="primary">GPR68</name>
</gene>
<dbReference type="Ensembl" id="ENSONIT00000046980.1">
    <property type="protein sequence ID" value="ENSONIP00000055164.1"/>
    <property type="gene ID" value="ENSONIG00000011710.2"/>
</dbReference>
<evidence type="ECO:0000313" key="16">
    <source>
        <dbReference type="Ensembl" id="ENSONIP00000055164.1"/>
    </source>
</evidence>
<dbReference type="PANTHER" id="PTHR24234:SF5">
    <property type="entry name" value="OVARIAN CANCER G-PROTEIN COUPLED RECEPTOR 1"/>
    <property type="match status" value="1"/>
</dbReference>
<sequence length="409" mass="46884">VKQCESASSMMAINKSEEDTSNCSINHEIHQQVFSCVYILVLVVGVPANVYSLYHAALQLKQRNELGIYLMNLTVSDLLYLASLPFWLQYFFQDDDWRHREWLCQMCGFLLYENIYISIGFLCCISLDRYLAVVHPLRFTALRSMKAASVISAIIWLKEIAVGVFFFHHKELSKDPKNHSLCFEHYPMKSWERPINYYRISIGFTFPLAILLISYLWVLRAVGRSAGTQPDQKMRIRQLVSSTILIFLICFSPYHVFLLVRTSCFAAIFNYYHLSLLLTTLNCVADPVLYCFVSESARRGLYRVVFRPVARILCCCRRRGNASPASPANDSHEVATDENNGQPNVTLLTHSNTLNNGQTDAACRNTSLITRMHEESIKSRVTESNTALEMRVTEKQKQNPDRTEGRGQK</sequence>
<dbReference type="Gene3D" id="1.20.1070.10">
    <property type="entry name" value="Rhodopsin 7-helix transmembrane proteins"/>
    <property type="match status" value="1"/>
</dbReference>
<dbReference type="OMA" id="TCCFVFT"/>
<evidence type="ECO:0000259" key="15">
    <source>
        <dbReference type="PROSITE" id="PS50262"/>
    </source>
</evidence>
<evidence type="ECO:0000256" key="13">
    <source>
        <dbReference type="SAM" id="MobiDB-lite"/>
    </source>
</evidence>
<protein>
    <submittedName>
        <fullName evidence="16">G protein-coupled receptor 68</fullName>
    </submittedName>
</protein>
<dbReference type="PRINTS" id="PR01564">
    <property type="entry name" value="OGR1RECEPTOR"/>
</dbReference>
<dbReference type="PROSITE" id="PS00237">
    <property type="entry name" value="G_PROTEIN_RECEP_F1_1"/>
    <property type="match status" value="1"/>
</dbReference>
<keyword evidence="11 12" id="KW-0807">Transducer</keyword>
<evidence type="ECO:0000256" key="9">
    <source>
        <dbReference type="ARBA" id="ARBA00023170"/>
    </source>
</evidence>
<feature type="region of interest" description="Disordered" evidence="13">
    <location>
        <begin position="322"/>
        <end position="359"/>
    </location>
</feature>
<keyword evidence="9 12" id="KW-0675">Receptor</keyword>